<accession>A0A5M8QNR1</accession>
<dbReference type="Proteomes" id="UP000323994">
    <property type="component" value="Unassembled WGS sequence"/>
</dbReference>
<name>A0A5M8QNR1_9BACT</name>
<dbReference type="AlphaFoldDB" id="A0A5M8QNR1"/>
<dbReference type="RefSeq" id="WP_138280430.1">
    <property type="nucleotide sequence ID" value="NZ_VBSN01000059.1"/>
</dbReference>
<protein>
    <submittedName>
        <fullName evidence="2">Uncharacterized protein</fullName>
    </submittedName>
</protein>
<reference evidence="2 3" key="1">
    <citation type="submission" date="2019-05" db="EMBL/GenBank/DDBJ databases">
        <authorList>
            <person name="Qu J.-H."/>
        </authorList>
    </citation>
    <scope>NUCLEOTIDE SEQUENCE [LARGE SCALE GENOMIC DNA]</scope>
    <source>
        <strain evidence="2 3">NS28</strain>
    </source>
</reference>
<comment type="caution">
    <text evidence="2">The sequence shown here is derived from an EMBL/GenBank/DDBJ whole genome shotgun (WGS) entry which is preliminary data.</text>
</comment>
<feature type="compositionally biased region" description="Low complexity" evidence="1">
    <location>
        <begin position="1"/>
        <end position="16"/>
    </location>
</feature>
<gene>
    <name evidence="2" type="ORF">FEM33_19480</name>
</gene>
<feature type="compositionally biased region" description="Low complexity" evidence="1">
    <location>
        <begin position="50"/>
        <end position="59"/>
    </location>
</feature>
<feature type="region of interest" description="Disordered" evidence="1">
    <location>
        <begin position="1"/>
        <end position="59"/>
    </location>
</feature>
<evidence type="ECO:0000313" key="2">
    <source>
        <dbReference type="EMBL" id="KAA6436908.1"/>
    </source>
</evidence>
<feature type="compositionally biased region" description="Basic and acidic residues" evidence="1">
    <location>
        <begin position="19"/>
        <end position="49"/>
    </location>
</feature>
<proteinExistence type="predicted"/>
<keyword evidence="3" id="KW-1185">Reference proteome</keyword>
<sequence length="59" mass="6721">MKQSQSGNGQQSQSSQTRTENKDNLDSRHQEEETVKGDHITHNKQEQHSSGKSQKQQQS</sequence>
<dbReference type="EMBL" id="VBSN01000059">
    <property type="protein sequence ID" value="KAA6436908.1"/>
    <property type="molecule type" value="Genomic_DNA"/>
</dbReference>
<organism evidence="2 3">
    <name type="scientific">Dyadobacter flavalbus</name>
    <dbReference type="NCBI Taxonomy" id="2579942"/>
    <lineage>
        <taxon>Bacteria</taxon>
        <taxon>Pseudomonadati</taxon>
        <taxon>Bacteroidota</taxon>
        <taxon>Cytophagia</taxon>
        <taxon>Cytophagales</taxon>
        <taxon>Spirosomataceae</taxon>
        <taxon>Dyadobacter</taxon>
    </lineage>
</organism>
<evidence type="ECO:0000313" key="3">
    <source>
        <dbReference type="Proteomes" id="UP000323994"/>
    </source>
</evidence>
<evidence type="ECO:0000256" key="1">
    <source>
        <dbReference type="SAM" id="MobiDB-lite"/>
    </source>
</evidence>